<sequence>MKGTPTQRAALRRRFEALMAPEAALAVIRRHVRADAARAWCSPVREPSNRFVVRVDVEGIDGARAVYALKGYADGRGEEIGELYGAIARHCAQRGEPSPVILPRGYLRDEALLVTPWVHGSSLADALRAGRIDVVRHAPRTLAQLHAIPVVPEVATPTQAIAKFTVERWALRYQRFPDAREPISRLADMLLAALPRLRPSLPTLVHGDAGPANFLLDGERWLLLDLDTYGYADPAYDAGYFLAKLEYEWLGSPLLRARAPDLVATMRDACVDAMPEAAAGNVAFFYAMTLIRKVLARQFKVAPAERSAGWSRDVAHVVAGATAALNDVHGGWI</sequence>
<evidence type="ECO:0000313" key="3">
    <source>
        <dbReference type="Proteomes" id="UP000061665"/>
    </source>
</evidence>
<dbReference type="Proteomes" id="UP000061665">
    <property type="component" value="Unassembled WGS sequence"/>
</dbReference>
<dbReference type="SUPFAM" id="SSF56112">
    <property type="entry name" value="Protein kinase-like (PK-like)"/>
    <property type="match status" value="1"/>
</dbReference>
<protein>
    <recommendedName>
        <fullName evidence="1">Aminoglycoside phosphotransferase domain-containing protein</fullName>
    </recommendedName>
</protein>
<dbReference type="InterPro" id="IPR011009">
    <property type="entry name" value="Kinase-like_dom_sf"/>
</dbReference>
<evidence type="ECO:0000259" key="1">
    <source>
        <dbReference type="Pfam" id="PF01636"/>
    </source>
</evidence>
<evidence type="ECO:0000313" key="2">
    <source>
        <dbReference type="EMBL" id="KVM34408.1"/>
    </source>
</evidence>
<name>A0AB73G3G4_9BURK</name>
<comment type="caution">
    <text evidence="2">The sequence shown here is derived from an EMBL/GenBank/DDBJ whole genome shotgun (WGS) entry which is preliminary data.</text>
</comment>
<reference evidence="2 3" key="1">
    <citation type="submission" date="2015-11" db="EMBL/GenBank/DDBJ databases">
        <title>Expanding the genomic diversity of Burkholderia species for the development of highly accurate diagnostics.</title>
        <authorList>
            <person name="Sahl J."/>
            <person name="Keim P."/>
            <person name="Wagner D."/>
        </authorList>
    </citation>
    <scope>NUCLEOTIDE SEQUENCE [LARGE SCALE GENOMIC DNA]</scope>
    <source>
        <strain evidence="2 3">MSMB2058</strain>
    </source>
</reference>
<dbReference type="EMBL" id="LOZE01000044">
    <property type="protein sequence ID" value="KVM34408.1"/>
    <property type="molecule type" value="Genomic_DNA"/>
</dbReference>
<gene>
    <name evidence="2" type="ORF">WJ53_33590</name>
</gene>
<dbReference type="Pfam" id="PF01636">
    <property type="entry name" value="APH"/>
    <property type="match status" value="1"/>
</dbReference>
<feature type="domain" description="Aminoglycoside phosphotransferase" evidence="1">
    <location>
        <begin position="69"/>
        <end position="253"/>
    </location>
</feature>
<accession>A0AB73G3G4</accession>
<dbReference type="Gene3D" id="3.90.1200.10">
    <property type="match status" value="1"/>
</dbReference>
<dbReference type="InterPro" id="IPR002575">
    <property type="entry name" value="Aminoglycoside_PTrfase"/>
</dbReference>
<proteinExistence type="predicted"/>
<dbReference type="AlphaFoldDB" id="A0AB73G3G4"/>
<organism evidence="2 3">
    <name type="scientific">Burkholderia ubonensis</name>
    <dbReference type="NCBI Taxonomy" id="101571"/>
    <lineage>
        <taxon>Bacteria</taxon>
        <taxon>Pseudomonadati</taxon>
        <taxon>Pseudomonadota</taxon>
        <taxon>Betaproteobacteria</taxon>
        <taxon>Burkholderiales</taxon>
        <taxon>Burkholderiaceae</taxon>
        <taxon>Burkholderia</taxon>
        <taxon>Burkholderia cepacia complex</taxon>
    </lineage>
</organism>